<organism evidence="1 2">
    <name type="scientific">Nephila pilipes</name>
    <name type="common">Giant wood spider</name>
    <name type="synonym">Nephila maculata</name>
    <dbReference type="NCBI Taxonomy" id="299642"/>
    <lineage>
        <taxon>Eukaryota</taxon>
        <taxon>Metazoa</taxon>
        <taxon>Ecdysozoa</taxon>
        <taxon>Arthropoda</taxon>
        <taxon>Chelicerata</taxon>
        <taxon>Arachnida</taxon>
        <taxon>Araneae</taxon>
        <taxon>Araneomorphae</taxon>
        <taxon>Entelegynae</taxon>
        <taxon>Araneoidea</taxon>
        <taxon>Nephilidae</taxon>
        <taxon>Nephila</taxon>
    </lineage>
</organism>
<name>A0A8X6NMY1_NEPPI</name>
<sequence length="178" mass="20608">MAWERGKRASMIKLGSSLLLWVGGWFERGGKRNKIQKKSLLLCGMLKFYRNLHVNWTVPYQSPEGGSWVLWFEKSPRPSFCRLVRLPVAWGVDGWQKAERSPAQSDLDATKFFVPFFLSYIFPPNLFFPFLSLLHPHPLRGPPNRWMCKYGPRKLVSVEGDIGFWNCDSSFHFSLLGP</sequence>
<proteinExistence type="predicted"/>
<dbReference type="EMBL" id="BMAW01011003">
    <property type="protein sequence ID" value="GFT21534.1"/>
    <property type="molecule type" value="Genomic_DNA"/>
</dbReference>
<evidence type="ECO:0000313" key="1">
    <source>
        <dbReference type="EMBL" id="GFT21534.1"/>
    </source>
</evidence>
<protein>
    <submittedName>
        <fullName evidence="1">Uncharacterized protein</fullName>
    </submittedName>
</protein>
<accession>A0A8X6NMY1</accession>
<keyword evidence="2" id="KW-1185">Reference proteome</keyword>
<dbReference type="Proteomes" id="UP000887013">
    <property type="component" value="Unassembled WGS sequence"/>
</dbReference>
<comment type="caution">
    <text evidence="1">The sequence shown here is derived from an EMBL/GenBank/DDBJ whole genome shotgun (WGS) entry which is preliminary data.</text>
</comment>
<evidence type="ECO:0000313" key="2">
    <source>
        <dbReference type="Proteomes" id="UP000887013"/>
    </source>
</evidence>
<dbReference type="AlphaFoldDB" id="A0A8X6NMY1"/>
<gene>
    <name evidence="1" type="ORF">NPIL_679391</name>
</gene>
<reference evidence="1" key="1">
    <citation type="submission" date="2020-08" db="EMBL/GenBank/DDBJ databases">
        <title>Multicomponent nature underlies the extraordinary mechanical properties of spider dragline silk.</title>
        <authorList>
            <person name="Kono N."/>
            <person name="Nakamura H."/>
            <person name="Mori M."/>
            <person name="Yoshida Y."/>
            <person name="Ohtoshi R."/>
            <person name="Malay A.D."/>
            <person name="Moran D.A.P."/>
            <person name="Tomita M."/>
            <person name="Numata K."/>
            <person name="Arakawa K."/>
        </authorList>
    </citation>
    <scope>NUCLEOTIDE SEQUENCE</scope>
</reference>